<proteinExistence type="predicted"/>
<comment type="caution">
    <text evidence="1">The sequence shown here is derived from an EMBL/GenBank/DDBJ whole genome shotgun (WGS) entry which is preliminary data.</text>
</comment>
<evidence type="ECO:0000313" key="1">
    <source>
        <dbReference type="EMBL" id="TDF92047.1"/>
    </source>
</evidence>
<dbReference type="EMBL" id="SMRU01000025">
    <property type="protein sequence ID" value="TDF92047.1"/>
    <property type="molecule type" value="Genomic_DNA"/>
</dbReference>
<dbReference type="OrthoDB" id="4945979at2"/>
<dbReference type="Proteomes" id="UP000295511">
    <property type="component" value="Unassembled WGS sequence"/>
</dbReference>
<evidence type="ECO:0000313" key="2">
    <source>
        <dbReference type="Proteomes" id="UP000295511"/>
    </source>
</evidence>
<sequence>MASDKPIVHLSLSALEAEVSKPEPFVLALSGGKRITFPDLFDMPADEATEFFEDLERTKQTDFSFLEKWLPKKDFEAYKAEKISLRVHAALIQRVLDYYEQTVGKPGEGRASAS</sequence>
<dbReference type="RefSeq" id="WP_133205790.1">
    <property type="nucleotide sequence ID" value="NZ_SMRU01000025.1"/>
</dbReference>
<organism evidence="1 2">
    <name type="scientific">Arthrobacter terricola</name>
    <dbReference type="NCBI Taxonomy" id="2547396"/>
    <lineage>
        <taxon>Bacteria</taxon>
        <taxon>Bacillati</taxon>
        <taxon>Actinomycetota</taxon>
        <taxon>Actinomycetes</taxon>
        <taxon>Micrococcales</taxon>
        <taxon>Micrococcaceae</taxon>
        <taxon>Arthrobacter</taxon>
    </lineage>
</organism>
<reference evidence="1 2" key="1">
    <citation type="submission" date="2019-03" db="EMBL/GenBank/DDBJ databases">
        <title>Whole genome sequence of Arthrobacter sp JH1-1.</title>
        <authorList>
            <person name="Trinh H.N."/>
        </authorList>
    </citation>
    <scope>NUCLEOTIDE SEQUENCE [LARGE SCALE GENOMIC DNA]</scope>
    <source>
        <strain evidence="1 2">JH1-1</strain>
    </source>
</reference>
<name>A0A4R5KD19_9MICC</name>
<keyword evidence="2" id="KW-1185">Reference proteome</keyword>
<protein>
    <submittedName>
        <fullName evidence="1">Uncharacterized protein</fullName>
    </submittedName>
</protein>
<dbReference type="AlphaFoldDB" id="A0A4R5KD19"/>
<accession>A0A4R5KD19</accession>
<gene>
    <name evidence="1" type="ORF">E1809_18885</name>
</gene>